<dbReference type="STRING" id="356660.SAMN05444336_102247"/>
<dbReference type="InterPro" id="IPR000073">
    <property type="entry name" value="AB_hydrolase_1"/>
</dbReference>
<dbReference type="RefSeq" id="WP_092680519.1">
    <property type="nucleotide sequence ID" value="NZ_FNMZ01000002.1"/>
</dbReference>
<name>A0A1H2W2B9_9RHOB</name>
<accession>A0A1H2W2B9</accession>
<proteinExistence type="predicted"/>
<dbReference type="PANTHER" id="PTHR43433">
    <property type="entry name" value="HYDROLASE, ALPHA/BETA FOLD FAMILY PROTEIN"/>
    <property type="match status" value="1"/>
</dbReference>
<reference evidence="2 3" key="1">
    <citation type="submission" date="2016-10" db="EMBL/GenBank/DDBJ databases">
        <authorList>
            <person name="de Groot N.N."/>
        </authorList>
    </citation>
    <scope>NUCLEOTIDE SEQUENCE [LARGE SCALE GENOMIC DNA]</scope>
    <source>
        <strain evidence="2 3">DSM 17890</strain>
    </source>
</reference>
<dbReference type="Pfam" id="PF00561">
    <property type="entry name" value="Abhydrolase_1"/>
    <property type="match status" value="1"/>
</dbReference>
<dbReference type="OrthoDB" id="9791366at2"/>
<protein>
    <submittedName>
        <fullName evidence="2">Pimeloyl-ACP methyl ester carboxylesterase</fullName>
    </submittedName>
</protein>
<dbReference type="InterPro" id="IPR050471">
    <property type="entry name" value="AB_hydrolase"/>
</dbReference>
<evidence type="ECO:0000313" key="3">
    <source>
        <dbReference type="Proteomes" id="UP000199118"/>
    </source>
</evidence>
<dbReference type="PANTHER" id="PTHR43433:SF5">
    <property type="entry name" value="AB HYDROLASE-1 DOMAIN-CONTAINING PROTEIN"/>
    <property type="match status" value="1"/>
</dbReference>
<dbReference type="Gene3D" id="3.40.50.1820">
    <property type="entry name" value="alpha/beta hydrolase"/>
    <property type="match status" value="1"/>
</dbReference>
<dbReference type="AlphaFoldDB" id="A0A1H2W2B9"/>
<dbReference type="Proteomes" id="UP000199118">
    <property type="component" value="Unassembled WGS sequence"/>
</dbReference>
<evidence type="ECO:0000259" key="1">
    <source>
        <dbReference type="Pfam" id="PF00561"/>
    </source>
</evidence>
<evidence type="ECO:0000313" key="2">
    <source>
        <dbReference type="EMBL" id="SDW74802.1"/>
    </source>
</evidence>
<sequence length="300" mass="32426">MIDVAAERDAWLVDHPERPLSIGGRRWGVIEIPATEPLSPDAPVDPGADAAPEMLLLLPGSLGRADILWRVMSRLAGPVPMRSVTYPATPDMLVWCDDLLRMLDRAKVERAAVFGVSLGGYLAQHFAGRYPDRVSRLMVGSTVASVEALARTPPYSGDPSRTSMTLVREGFGRGLQDWAVRHPGQADVVAMLLAETRGRIPARQMRARLMALRHAPPAPSRPLPSARVSVIETLDDPVIAAADREGLRASLRPGTVYRFLEGGHHAFIIRPDLYAAAMAEGLGLAPPGRGPWGVGALRVR</sequence>
<feature type="domain" description="AB hydrolase-1" evidence="1">
    <location>
        <begin position="96"/>
        <end position="142"/>
    </location>
</feature>
<dbReference type="EMBL" id="FNMZ01000002">
    <property type="protein sequence ID" value="SDW74802.1"/>
    <property type="molecule type" value="Genomic_DNA"/>
</dbReference>
<gene>
    <name evidence="2" type="ORF">SAMN05444336_102247</name>
</gene>
<keyword evidence="3" id="KW-1185">Reference proteome</keyword>
<dbReference type="SUPFAM" id="SSF53474">
    <property type="entry name" value="alpha/beta-Hydrolases"/>
    <property type="match status" value="1"/>
</dbReference>
<dbReference type="InterPro" id="IPR029058">
    <property type="entry name" value="AB_hydrolase_fold"/>
</dbReference>
<organism evidence="2 3">
    <name type="scientific">Albimonas donghaensis</name>
    <dbReference type="NCBI Taxonomy" id="356660"/>
    <lineage>
        <taxon>Bacteria</taxon>
        <taxon>Pseudomonadati</taxon>
        <taxon>Pseudomonadota</taxon>
        <taxon>Alphaproteobacteria</taxon>
        <taxon>Rhodobacterales</taxon>
        <taxon>Paracoccaceae</taxon>
        <taxon>Albimonas</taxon>
    </lineage>
</organism>